<evidence type="ECO:0000256" key="2">
    <source>
        <dbReference type="ARBA" id="ARBA00022525"/>
    </source>
</evidence>
<gene>
    <name evidence="6" type="ORF">EZJ44_07895</name>
</gene>
<keyword evidence="2" id="KW-0964">Secreted</keyword>
<dbReference type="EMBL" id="SJDT01000007">
    <property type="protein sequence ID" value="TBW20840.1"/>
    <property type="molecule type" value="Genomic_DNA"/>
</dbReference>
<evidence type="ECO:0000256" key="3">
    <source>
        <dbReference type="ARBA" id="ARBA00022729"/>
    </source>
</evidence>
<accession>A0A4Q9UYQ9</accession>
<evidence type="ECO:0000256" key="4">
    <source>
        <dbReference type="SAM" id="Phobius"/>
    </source>
</evidence>
<dbReference type="RefSeq" id="WP_131282160.1">
    <property type="nucleotide sequence ID" value="NZ_JBHSLR010000003.1"/>
</dbReference>
<dbReference type="Pfam" id="PF17210">
    <property type="entry name" value="SdrD_B"/>
    <property type="match status" value="1"/>
</dbReference>
<feature type="domain" description="SD-repeat containing protein B" evidence="5">
    <location>
        <begin position="16"/>
        <end position="107"/>
    </location>
</feature>
<reference evidence="6 7" key="1">
    <citation type="submission" date="2019-02" db="EMBL/GenBank/DDBJ databases">
        <title>Arcanobacterium bovis sp. nov., isolated from the milk of a cow with mastitis.</title>
        <authorList>
            <person name="Sammra O."/>
            <person name="Foster G."/>
            <person name="Hassan A."/>
            <person name="Alssahen M."/>
            <person name="Laemmler C."/>
            <person name="Borowiak M."/>
            <person name="Malorny B."/>
            <person name="Abdulmawjood A."/>
        </authorList>
    </citation>
    <scope>NUCLEOTIDE SEQUENCE [LARGE SCALE GENOMIC DNA]</scope>
    <source>
        <strain evidence="6 7">C605018/01/1</strain>
    </source>
</reference>
<evidence type="ECO:0000313" key="6">
    <source>
        <dbReference type="EMBL" id="TBW20840.1"/>
    </source>
</evidence>
<dbReference type="GO" id="GO:0005576">
    <property type="term" value="C:extracellular region"/>
    <property type="evidence" value="ECO:0007669"/>
    <property type="project" value="UniProtKB-SubCell"/>
</dbReference>
<name>A0A4Q9UYQ9_9ACTO</name>
<dbReference type="SUPFAM" id="SSF117074">
    <property type="entry name" value="Hypothetical protein PA1324"/>
    <property type="match status" value="1"/>
</dbReference>
<protein>
    <recommendedName>
        <fullName evidence="5">SD-repeat containing protein B domain-containing protein</fullName>
    </recommendedName>
</protein>
<evidence type="ECO:0000313" key="7">
    <source>
        <dbReference type="Proteomes" id="UP000293036"/>
    </source>
</evidence>
<dbReference type="InterPro" id="IPR013783">
    <property type="entry name" value="Ig-like_fold"/>
</dbReference>
<keyword evidence="4" id="KW-0812">Transmembrane</keyword>
<dbReference type="AlphaFoldDB" id="A0A4Q9UYQ9"/>
<keyword evidence="7" id="KW-1185">Reference proteome</keyword>
<feature type="transmembrane region" description="Helical" evidence="4">
    <location>
        <begin position="340"/>
        <end position="357"/>
    </location>
</feature>
<evidence type="ECO:0000259" key="5">
    <source>
        <dbReference type="Pfam" id="PF17210"/>
    </source>
</evidence>
<dbReference type="GO" id="GO:0005975">
    <property type="term" value="P:carbohydrate metabolic process"/>
    <property type="evidence" value="ECO:0007669"/>
    <property type="project" value="UniProtKB-ARBA"/>
</dbReference>
<dbReference type="OrthoDB" id="3169091at2"/>
<evidence type="ECO:0000256" key="1">
    <source>
        <dbReference type="ARBA" id="ARBA00004613"/>
    </source>
</evidence>
<keyword evidence="4" id="KW-0472">Membrane</keyword>
<sequence length="365" mass="38148">MLGNPNVQAASELPFVGDFVWADYNGDGIQDDNEPGMPGIEVSISTLDGKPVNDLFSGPVSPVTTDDTGFYQFKVPMTDSFLKSEPESFRLTFTAPEGYAATWVNGNSVASGTNTVETTINFSIDNDLVDVGFFPTPKLSVKTTDVAGRSAPASSPLQVGADTPSVDLVHTVSNVGVDDLTLTKMDYRVLGDMSGQISKDLNCDFSAVGGPAAGTSFDGKIAPGKSFTCTSQVSNINTTETINELAVTARGFNTGRDISATDQFHAVVPRTVPESVPEEPIAAPVPNLSTPVPPLQATPPVGAGVPATVGTPSTAIATGVEPQAELSSEPELAKTGFDDGLTWLVMGGMLCALGFGVKRFSFRRR</sequence>
<proteinExistence type="predicted"/>
<dbReference type="Proteomes" id="UP000293036">
    <property type="component" value="Unassembled WGS sequence"/>
</dbReference>
<comment type="caution">
    <text evidence="6">The sequence shown here is derived from an EMBL/GenBank/DDBJ whole genome shotgun (WGS) entry which is preliminary data.</text>
</comment>
<organism evidence="6 7">
    <name type="scientific">Arcanobacterium bovis</name>
    <dbReference type="NCBI Taxonomy" id="2529275"/>
    <lineage>
        <taxon>Bacteria</taxon>
        <taxon>Bacillati</taxon>
        <taxon>Actinomycetota</taxon>
        <taxon>Actinomycetes</taxon>
        <taxon>Actinomycetales</taxon>
        <taxon>Actinomycetaceae</taxon>
        <taxon>Arcanobacterium</taxon>
    </lineage>
</organism>
<keyword evidence="4" id="KW-1133">Transmembrane helix</keyword>
<dbReference type="InterPro" id="IPR033764">
    <property type="entry name" value="Sdr_B"/>
</dbReference>
<comment type="subcellular location">
    <subcellularLocation>
        <location evidence="1">Secreted</location>
    </subcellularLocation>
</comment>
<keyword evidence="3" id="KW-0732">Signal</keyword>
<dbReference type="Gene3D" id="2.60.40.10">
    <property type="entry name" value="Immunoglobulins"/>
    <property type="match status" value="1"/>
</dbReference>